<protein>
    <recommendedName>
        <fullName evidence="4">Transmembrane protein</fullName>
    </recommendedName>
</protein>
<evidence type="ECO:0008006" key="4">
    <source>
        <dbReference type="Google" id="ProtNLM"/>
    </source>
</evidence>
<keyword evidence="1" id="KW-0812">Transmembrane</keyword>
<dbReference type="EMBL" id="PKPP01008534">
    <property type="protein sequence ID" value="PWA50437.1"/>
    <property type="molecule type" value="Genomic_DNA"/>
</dbReference>
<evidence type="ECO:0000313" key="3">
    <source>
        <dbReference type="Proteomes" id="UP000245207"/>
    </source>
</evidence>
<dbReference type="PANTHER" id="PTHR35755">
    <property type="entry name" value="PROTEIN, PUTATIVE-RELATED"/>
    <property type="match status" value="1"/>
</dbReference>
<keyword evidence="3" id="KW-1185">Reference proteome</keyword>
<dbReference type="AlphaFoldDB" id="A0A2U1LN60"/>
<feature type="transmembrane region" description="Helical" evidence="1">
    <location>
        <begin position="20"/>
        <end position="43"/>
    </location>
</feature>
<comment type="caution">
    <text evidence="2">The sequence shown here is derived from an EMBL/GenBank/DDBJ whole genome shotgun (WGS) entry which is preliminary data.</text>
</comment>
<sequence>MANEEKQISSSSGPWILELVPFIVVVLIAAHVLALVYWIYRVATEKLPGRRKKH</sequence>
<accession>A0A2U1LN60</accession>
<evidence type="ECO:0000313" key="2">
    <source>
        <dbReference type="EMBL" id="PWA50437.1"/>
    </source>
</evidence>
<keyword evidence="1" id="KW-1133">Transmembrane helix</keyword>
<dbReference type="PANTHER" id="PTHR35755:SF3">
    <property type="entry name" value="EXPRESSED PROTEIN"/>
    <property type="match status" value="1"/>
</dbReference>
<organism evidence="2 3">
    <name type="scientific">Artemisia annua</name>
    <name type="common">Sweet wormwood</name>
    <dbReference type="NCBI Taxonomy" id="35608"/>
    <lineage>
        <taxon>Eukaryota</taxon>
        <taxon>Viridiplantae</taxon>
        <taxon>Streptophyta</taxon>
        <taxon>Embryophyta</taxon>
        <taxon>Tracheophyta</taxon>
        <taxon>Spermatophyta</taxon>
        <taxon>Magnoliopsida</taxon>
        <taxon>eudicotyledons</taxon>
        <taxon>Gunneridae</taxon>
        <taxon>Pentapetalae</taxon>
        <taxon>asterids</taxon>
        <taxon>campanulids</taxon>
        <taxon>Asterales</taxon>
        <taxon>Asteraceae</taxon>
        <taxon>Asteroideae</taxon>
        <taxon>Anthemideae</taxon>
        <taxon>Artemisiinae</taxon>
        <taxon>Artemisia</taxon>
    </lineage>
</organism>
<evidence type="ECO:0000256" key="1">
    <source>
        <dbReference type="SAM" id="Phobius"/>
    </source>
</evidence>
<name>A0A2U1LN60_ARTAN</name>
<proteinExistence type="predicted"/>
<gene>
    <name evidence="2" type="ORF">CTI12_AA415980</name>
</gene>
<keyword evidence="1" id="KW-0472">Membrane</keyword>
<dbReference type="Proteomes" id="UP000245207">
    <property type="component" value="Unassembled WGS sequence"/>
</dbReference>
<reference evidence="2 3" key="1">
    <citation type="journal article" date="2018" name="Mol. Plant">
        <title>The genome of Artemisia annua provides insight into the evolution of Asteraceae family and artemisinin biosynthesis.</title>
        <authorList>
            <person name="Shen Q."/>
            <person name="Zhang L."/>
            <person name="Liao Z."/>
            <person name="Wang S."/>
            <person name="Yan T."/>
            <person name="Shi P."/>
            <person name="Liu M."/>
            <person name="Fu X."/>
            <person name="Pan Q."/>
            <person name="Wang Y."/>
            <person name="Lv Z."/>
            <person name="Lu X."/>
            <person name="Zhang F."/>
            <person name="Jiang W."/>
            <person name="Ma Y."/>
            <person name="Chen M."/>
            <person name="Hao X."/>
            <person name="Li L."/>
            <person name="Tang Y."/>
            <person name="Lv G."/>
            <person name="Zhou Y."/>
            <person name="Sun X."/>
            <person name="Brodelius P.E."/>
            <person name="Rose J.K.C."/>
            <person name="Tang K."/>
        </authorList>
    </citation>
    <scope>NUCLEOTIDE SEQUENCE [LARGE SCALE GENOMIC DNA]</scope>
    <source>
        <strain evidence="3">cv. Huhao1</strain>
        <tissue evidence="2">Leaf</tissue>
    </source>
</reference>